<name>A0A0B5IDI8_9ACTN</name>
<protein>
    <submittedName>
        <fullName evidence="3">Membrane protein</fullName>
    </submittedName>
</protein>
<evidence type="ECO:0000313" key="4">
    <source>
        <dbReference type="Proteomes" id="UP000031774"/>
    </source>
</evidence>
<organism evidence="3 4">
    <name type="scientific">Streptomyces vietnamensis</name>
    <dbReference type="NCBI Taxonomy" id="362257"/>
    <lineage>
        <taxon>Bacteria</taxon>
        <taxon>Bacillati</taxon>
        <taxon>Actinomycetota</taxon>
        <taxon>Actinomycetes</taxon>
        <taxon>Kitasatosporales</taxon>
        <taxon>Streptomycetaceae</taxon>
        <taxon>Streptomyces</taxon>
    </lineage>
</organism>
<evidence type="ECO:0000256" key="2">
    <source>
        <dbReference type="SAM" id="Phobius"/>
    </source>
</evidence>
<keyword evidence="2" id="KW-0812">Transmembrane</keyword>
<dbReference type="AlphaFoldDB" id="A0A0B5IDI8"/>
<evidence type="ECO:0000256" key="1">
    <source>
        <dbReference type="SAM" id="MobiDB-lite"/>
    </source>
</evidence>
<feature type="transmembrane region" description="Helical" evidence="2">
    <location>
        <begin position="75"/>
        <end position="102"/>
    </location>
</feature>
<sequence>MPSPRTSAPSTTTGSDALLYLLFGVLGAAMAFGSLAWLTGNLTNSFVGSGPWAPFRATDALLHPEVLWPTLSTTALLIGVRVVPGMLTLALLTTGLVLWLHWHSGAKTGLARKGDLAPLLDKEITAKAKSLRPSLSGRECKRGRSRRPRHPARHP</sequence>
<feature type="compositionally biased region" description="Basic residues" evidence="1">
    <location>
        <begin position="141"/>
        <end position="155"/>
    </location>
</feature>
<keyword evidence="2" id="KW-1133">Transmembrane helix</keyword>
<proteinExistence type="predicted"/>
<accession>A0A0B5IDI8</accession>
<feature type="transmembrane region" description="Helical" evidence="2">
    <location>
        <begin position="17"/>
        <end position="38"/>
    </location>
</feature>
<feature type="region of interest" description="Disordered" evidence="1">
    <location>
        <begin position="130"/>
        <end position="155"/>
    </location>
</feature>
<keyword evidence="4" id="KW-1185">Reference proteome</keyword>
<reference evidence="3 4" key="1">
    <citation type="submission" date="2014-12" db="EMBL/GenBank/DDBJ databases">
        <title>Complete genome sequence of Streptomyces vietnamensis strain GIMV4.0001, a genetic manipulable producer of the benzoisochromanequinone antibiotic granaticin.</title>
        <authorList>
            <person name="Deng M.R."/>
            <person name="Guo J."/>
            <person name="Ma L.Y."/>
            <person name="Feng G.D."/>
            <person name="Mo C.Y."/>
            <person name="Zhu H.H."/>
        </authorList>
    </citation>
    <scope>NUCLEOTIDE SEQUENCE [LARGE SCALE GENOMIC DNA]</scope>
    <source>
        <strain evidence="4">GIMV4.0001</strain>
    </source>
</reference>
<keyword evidence="2" id="KW-0472">Membrane</keyword>
<dbReference type="KEGG" id="svt:SVTN_33725"/>
<gene>
    <name evidence="3" type="ORF">SVTN_33725</name>
</gene>
<dbReference type="Proteomes" id="UP000031774">
    <property type="component" value="Chromosome"/>
</dbReference>
<dbReference type="HOGENOM" id="CLU_129892_0_0_11"/>
<dbReference type="STRING" id="362257.SVTN_33725"/>
<evidence type="ECO:0000313" key="3">
    <source>
        <dbReference type="EMBL" id="AJF68567.1"/>
    </source>
</evidence>
<dbReference type="EMBL" id="CP010407">
    <property type="protein sequence ID" value="AJF68567.1"/>
    <property type="molecule type" value="Genomic_DNA"/>
</dbReference>